<sequence length="50" mass="5815">MQSLSRTQVRFPGELMEWLKQQAKEQNRSMNAQLVEILKQARIGEKNAQA</sequence>
<evidence type="ECO:0000313" key="2">
    <source>
        <dbReference type="EMBL" id="NMY08510.1"/>
    </source>
</evidence>
<evidence type="ECO:0000313" key="3">
    <source>
        <dbReference type="Proteomes" id="UP000537729"/>
    </source>
</evidence>
<dbReference type="Proteomes" id="UP000537729">
    <property type="component" value="Unassembled WGS sequence"/>
</dbReference>
<dbReference type="RefSeq" id="WP_094988708.1">
    <property type="nucleotide sequence ID" value="NZ_JAAQWG010000010.1"/>
</dbReference>
<accession>A0A7Y1A3L5</accession>
<dbReference type="InterPro" id="IPR010985">
    <property type="entry name" value="Ribbon_hlx_hlx"/>
</dbReference>
<reference evidence="2 3" key="1">
    <citation type="journal article" date="2020" name="Front. Microbiol.">
        <title>Genetic Organization of the aprX-lipA2 Operon Affects the Proteolytic Potential of Pseudomonas Species in Milk.</title>
        <authorList>
            <person name="Maier C."/>
            <person name="Huptas C."/>
            <person name="von Neubeck M."/>
            <person name="Scherer S."/>
            <person name="Wenning M."/>
            <person name="Lucking G."/>
        </authorList>
    </citation>
    <scope>NUCLEOTIDE SEQUENCE [LARGE SCALE GENOMIC DNA]</scope>
    <source>
        <strain evidence="2 3">DSM 16272</strain>
    </source>
</reference>
<comment type="caution">
    <text evidence="2">The sequence shown here is derived from an EMBL/GenBank/DDBJ whole genome shotgun (WGS) entry which is preliminary data.</text>
</comment>
<dbReference type="AlphaFoldDB" id="A0A7Y1A3L5"/>
<protein>
    <submittedName>
        <fullName evidence="2">Arc family DNA-binding protein</fullName>
    </submittedName>
</protein>
<proteinExistence type="predicted"/>
<dbReference type="Pfam" id="PF03869">
    <property type="entry name" value="Arc"/>
    <property type="match status" value="1"/>
</dbReference>
<dbReference type="GO" id="GO:0006355">
    <property type="term" value="P:regulation of DNA-templated transcription"/>
    <property type="evidence" value="ECO:0007669"/>
    <property type="project" value="InterPro"/>
</dbReference>
<keyword evidence="2" id="KW-0238">DNA-binding</keyword>
<name>A0A7Y1A3L5_PSEVE</name>
<dbReference type="InterPro" id="IPR005569">
    <property type="entry name" value="Arc_DNA-bd_dom"/>
</dbReference>
<feature type="domain" description="Arc-like DNA binding" evidence="1">
    <location>
        <begin position="8"/>
        <end position="41"/>
    </location>
</feature>
<dbReference type="SUPFAM" id="SSF47598">
    <property type="entry name" value="Ribbon-helix-helix"/>
    <property type="match status" value="1"/>
</dbReference>
<dbReference type="Gene3D" id="1.10.1220.10">
    <property type="entry name" value="Met repressor-like"/>
    <property type="match status" value="1"/>
</dbReference>
<dbReference type="GO" id="GO:0003677">
    <property type="term" value="F:DNA binding"/>
    <property type="evidence" value="ECO:0007669"/>
    <property type="project" value="UniProtKB-KW"/>
</dbReference>
<evidence type="ECO:0000259" key="1">
    <source>
        <dbReference type="Pfam" id="PF03869"/>
    </source>
</evidence>
<organism evidence="2 3">
    <name type="scientific">Pseudomonas veronii</name>
    <dbReference type="NCBI Taxonomy" id="76761"/>
    <lineage>
        <taxon>Bacteria</taxon>
        <taxon>Pseudomonadati</taxon>
        <taxon>Pseudomonadota</taxon>
        <taxon>Gammaproteobacteria</taxon>
        <taxon>Pseudomonadales</taxon>
        <taxon>Pseudomonadaceae</taxon>
        <taxon>Pseudomonas</taxon>
    </lineage>
</organism>
<dbReference type="InterPro" id="IPR013321">
    <property type="entry name" value="Arc_rbn_hlx_hlx"/>
</dbReference>
<gene>
    <name evidence="2" type="ORF">HBO38_08615</name>
</gene>
<dbReference type="EMBL" id="JAAQWG010000010">
    <property type="protein sequence ID" value="NMY08510.1"/>
    <property type="molecule type" value="Genomic_DNA"/>
</dbReference>